<dbReference type="VEuPathDB" id="FungiDB:GVI51_L09207"/>
<sequence>MSLDGIINGYTVLNLNHSSDRFTIYNAKDRNGSPCLLKVCHDGGSKQTAYKQATSDAMLESFIYNNNGEEIQCYIFPTSTLDYFTCNQSSNPTKSHQSRLKTLNVCVTDNTDQLYEHQYQSPALHTTMVSQIIYNRRNCRVKRGSLNFKCYRARCLREGLPQVLDIKGIKCI</sequence>
<evidence type="ECO:0000313" key="2">
    <source>
        <dbReference type="EMBL" id="KTB12784.1"/>
    </source>
</evidence>
<evidence type="ECO:0000313" key="3">
    <source>
        <dbReference type="Proteomes" id="UP000054886"/>
    </source>
</evidence>
<dbReference type="Proteomes" id="UP000054886">
    <property type="component" value="Unassembled WGS sequence"/>
</dbReference>
<name>A0A0W0EMW3_CANGB</name>
<proteinExistence type="predicted"/>
<gene>
    <name evidence="1" type="ORF">AO440_005214</name>
    <name evidence="2" type="ORF">AO440_005791</name>
</gene>
<reference evidence="1 3" key="1">
    <citation type="submission" date="2015-10" db="EMBL/GenBank/DDBJ databases">
        <title>Draft genomes sequences of Candida glabrata isolates 1A, 1B, 2A, 2B, 3A and 3B.</title>
        <authorList>
            <person name="Haavelsrud O.E."/>
            <person name="Gaustad P."/>
        </authorList>
    </citation>
    <scope>NUCLEOTIDE SEQUENCE [LARGE SCALE GENOMIC DNA]</scope>
    <source>
        <strain evidence="1">910700640</strain>
    </source>
</reference>
<dbReference type="VEuPathDB" id="FungiDB:CAGL0L09251g"/>
<comment type="caution">
    <text evidence="1">The sequence shown here is derived from an EMBL/GenBank/DDBJ whole genome shotgun (WGS) entry which is preliminary data.</text>
</comment>
<dbReference type="EMBL" id="LLZZ01000015">
    <property type="protein sequence ID" value="KTB12784.1"/>
    <property type="molecule type" value="Genomic_DNA"/>
</dbReference>
<organism evidence="1 3">
    <name type="scientific">Candida glabrata</name>
    <name type="common">Yeast</name>
    <name type="synonym">Torulopsis glabrata</name>
    <dbReference type="NCBI Taxonomy" id="5478"/>
    <lineage>
        <taxon>Eukaryota</taxon>
        <taxon>Fungi</taxon>
        <taxon>Dikarya</taxon>
        <taxon>Ascomycota</taxon>
        <taxon>Saccharomycotina</taxon>
        <taxon>Saccharomycetes</taxon>
        <taxon>Saccharomycetales</taxon>
        <taxon>Saccharomycetaceae</taxon>
        <taxon>Nakaseomyces</taxon>
    </lineage>
</organism>
<accession>A0A0W0EMW3</accession>
<dbReference type="AlphaFoldDB" id="A0A0W0EMW3"/>
<dbReference type="VEuPathDB" id="FungiDB:B1J91_L09251g"/>
<evidence type="ECO:0000313" key="1">
    <source>
        <dbReference type="EMBL" id="KTA98042.1"/>
    </source>
</evidence>
<dbReference type="EMBL" id="LLZZ01000154">
    <property type="protein sequence ID" value="KTA98042.1"/>
    <property type="molecule type" value="Genomic_DNA"/>
</dbReference>
<dbReference type="VEuPathDB" id="FungiDB:GWK60_L13255"/>
<protein>
    <submittedName>
        <fullName evidence="1">Uncharacterized protein</fullName>
    </submittedName>
</protein>